<keyword evidence="2" id="KW-1185">Reference proteome</keyword>
<dbReference type="Proteomes" id="UP001054945">
    <property type="component" value="Unassembled WGS sequence"/>
</dbReference>
<sequence length="127" mass="14450">MDLKAAKRFTHIVFSSSHPAKVKFVQAVKVRWLLVNLEIVPPSRGSSVFLCLETEWIARNGEDGKPGYQDPAPGWRLRPNPGGNDRVLATRCLQINILSTETKLESMDIHWMANWKIKRHCSTRNAL</sequence>
<name>A0AAV4WA89_CAEEX</name>
<proteinExistence type="predicted"/>
<reference evidence="1 2" key="1">
    <citation type="submission" date="2021-06" db="EMBL/GenBank/DDBJ databases">
        <title>Caerostris extrusa draft genome.</title>
        <authorList>
            <person name="Kono N."/>
            <person name="Arakawa K."/>
        </authorList>
    </citation>
    <scope>NUCLEOTIDE SEQUENCE [LARGE SCALE GENOMIC DNA]</scope>
</reference>
<evidence type="ECO:0000313" key="2">
    <source>
        <dbReference type="Proteomes" id="UP001054945"/>
    </source>
</evidence>
<dbReference type="AlphaFoldDB" id="A0AAV4WA89"/>
<protein>
    <submittedName>
        <fullName evidence="1">Uncharacterized protein</fullName>
    </submittedName>
</protein>
<accession>A0AAV4WA89</accession>
<evidence type="ECO:0000313" key="1">
    <source>
        <dbReference type="EMBL" id="GIY78886.1"/>
    </source>
</evidence>
<gene>
    <name evidence="1" type="ORF">CEXT_649511</name>
</gene>
<dbReference type="EMBL" id="BPLR01015814">
    <property type="protein sequence ID" value="GIY78886.1"/>
    <property type="molecule type" value="Genomic_DNA"/>
</dbReference>
<organism evidence="1 2">
    <name type="scientific">Caerostris extrusa</name>
    <name type="common">Bark spider</name>
    <name type="synonym">Caerostris bankana</name>
    <dbReference type="NCBI Taxonomy" id="172846"/>
    <lineage>
        <taxon>Eukaryota</taxon>
        <taxon>Metazoa</taxon>
        <taxon>Ecdysozoa</taxon>
        <taxon>Arthropoda</taxon>
        <taxon>Chelicerata</taxon>
        <taxon>Arachnida</taxon>
        <taxon>Araneae</taxon>
        <taxon>Araneomorphae</taxon>
        <taxon>Entelegynae</taxon>
        <taxon>Araneoidea</taxon>
        <taxon>Araneidae</taxon>
        <taxon>Caerostris</taxon>
    </lineage>
</organism>
<comment type="caution">
    <text evidence="1">The sequence shown here is derived from an EMBL/GenBank/DDBJ whole genome shotgun (WGS) entry which is preliminary data.</text>
</comment>